<evidence type="ECO:0000313" key="3">
    <source>
        <dbReference type="Proteomes" id="UP000827092"/>
    </source>
</evidence>
<comment type="caution">
    <text evidence="2">The sequence shown here is derived from an EMBL/GenBank/DDBJ whole genome shotgun (WGS) entry which is preliminary data.</text>
</comment>
<dbReference type="EMBL" id="JAFNEN010000094">
    <property type="protein sequence ID" value="KAG8195079.1"/>
    <property type="molecule type" value="Genomic_DNA"/>
</dbReference>
<feature type="region of interest" description="Disordered" evidence="1">
    <location>
        <begin position="190"/>
        <end position="289"/>
    </location>
</feature>
<feature type="compositionally biased region" description="Polar residues" evidence="1">
    <location>
        <begin position="280"/>
        <end position="289"/>
    </location>
</feature>
<sequence>MFLLFLLYHCMKRSFSELYSIKGKVKLTKVVEGTGTTEHFEYATIIVIGWGRNFDGEYFNRAFQHWDILKDRNQDPKDSKARVRNILRGKPIVVELVCVKSGDQPEFKIKEEGDKYEIEEDKRFWMIIDENYHYALEKEAWEILYSEVHSSFKPYDLRNILDDHMKILKKKFKKENIQIKSELFYYSPKQRKERTKKGTSKTIESTPNKQKTLQCSIVSSSADPLPRTTRPRRSRTGKKSKQNPVKSKSKQNPVKSKSKQNPVKSKQKNSHTRSKEDILQPTNQNQSSYQSMDKLHNSMDYCASFNLQSMTNSSFKHSYLTTPVMLRNTVTNFNQNERDTLPVQNYDGYVDQCKMTGFHLQPSCSMNLPNPASIFKYNIKEALSGINFDSYAPGNPFMVNFHPHKTWSSELRNFPSTVANFNQNNKDTISDINFDGYEPYCSFAYLSNRCINNQLNLNMGGTQTGTFQCVTSSESYVSQTQMDDSPDQLYGSPQNNEKTSEAISIEEYESEDIDIDNMPPLNFEGWDKYMGGNGEDLHKVFEAQTSNGASEN</sequence>
<evidence type="ECO:0000313" key="2">
    <source>
        <dbReference type="EMBL" id="KAG8195079.1"/>
    </source>
</evidence>
<feature type="compositionally biased region" description="Polar residues" evidence="1">
    <location>
        <begin position="200"/>
        <end position="222"/>
    </location>
</feature>
<evidence type="ECO:0000256" key="1">
    <source>
        <dbReference type="SAM" id="MobiDB-lite"/>
    </source>
</evidence>
<feature type="compositionally biased region" description="Basic residues" evidence="1">
    <location>
        <begin position="190"/>
        <end position="199"/>
    </location>
</feature>
<feature type="compositionally biased region" description="Basic residues" evidence="1">
    <location>
        <begin position="229"/>
        <end position="241"/>
    </location>
</feature>
<organism evidence="2 3">
    <name type="scientific">Oedothorax gibbosus</name>
    <dbReference type="NCBI Taxonomy" id="931172"/>
    <lineage>
        <taxon>Eukaryota</taxon>
        <taxon>Metazoa</taxon>
        <taxon>Ecdysozoa</taxon>
        <taxon>Arthropoda</taxon>
        <taxon>Chelicerata</taxon>
        <taxon>Arachnida</taxon>
        <taxon>Araneae</taxon>
        <taxon>Araneomorphae</taxon>
        <taxon>Entelegynae</taxon>
        <taxon>Araneoidea</taxon>
        <taxon>Linyphiidae</taxon>
        <taxon>Erigoninae</taxon>
        <taxon>Oedothorax</taxon>
    </lineage>
</organism>
<accession>A0AAV6VEF7</accession>
<gene>
    <name evidence="2" type="ORF">JTE90_029658</name>
</gene>
<keyword evidence="3" id="KW-1185">Reference proteome</keyword>
<name>A0AAV6VEF7_9ARAC</name>
<proteinExistence type="predicted"/>
<protein>
    <submittedName>
        <fullName evidence="2">Uncharacterized protein</fullName>
    </submittedName>
</protein>
<feature type="compositionally biased region" description="Polar residues" evidence="1">
    <location>
        <begin position="242"/>
        <end position="264"/>
    </location>
</feature>
<reference evidence="2 3" key="1">
    <citation type="journal article" date="2022" name="Nat. Ecol. Evol.">
        <title>A masculinizing supergene underlies an exaggerated male reproductive morph in a spider.</title>
        <authorList>
            <person name="Hendrickx F."/>
            <person name="De Corte Z."/>
            <person name="Sonet G."/>
            <person name="Van Belleghem S.M."/>
            <person name="Kostlbacher S."/>
            <person name="Vangestel C."/>
        </authorList>
    </citation>
    <scope>NUCLEOTIDE SEQUENCE [LARGE SCALE GENOMIC DNA]</scope>
    <source>
        <strain evidence="2">W744_W776</strain>
    </source>
</reference>
<dbReference type="AlphaFoldDB" id="A0AAV6VEF7"/>
<dbReference type="Proteomes" id="UP000827092">
    <property type="component" value="Unassembled WGS sequence"/>
</dbReference>
<feature type="region of interest" description="Disordered" evidence="1">
    <location>
        <begin position="478"/>
        <end position="500"/>
    </location>
</feature>